<evidence type="ECO:0000259" key="4">
    <source>
        <dbReference type="Pfam" id="PF01048"/>
    </source>
</evidence>
<feature type="domain" description="Nucleoside phosphorylase" evidence="4">
    <location>
        <begin position="28"/>
        <end position="224"/>
    </location>
</feature>
<dbReference type="PATRIC" id="fig|1629550.3.peg.3034"/>
<dbReference type="GO" id="GO:0004731">
    <property type="term" value="F:purine-nucleoside phosphorylase activity"/>
    <property type="evidence" value="ECO:0007669"/>
    <property type="project" value="TreeGrafter"/>
</dbReference>
<dbReference type="GO" id="GO:0006152">
    <property type="term" value="P:purine nucleoside catabolic process"/>
    <property type="evidence" value="ECO:0007669"/>
    <property type="project" value="TreeGrafter"/>
</dbReference>
<sequence>MILKEFDKNKSAIINAFDIIKPIDGFPKIAVSCFSKFTFDRLVNELNAVKITSTYIANMEIPIYKANYKGLEVALFTSYVGAPGCVAVIEDIFAMGAEKLIVFGTCGVLDSSIDDCSIIIPNKAMRDEGTSFHYAPHSNEIDVNLKYVDVFENILNHYNLKYHIGKVWTTDGIYRETHDKVKLRKSQGCICVDMECSALAALAQFREKDIFHFFYAADNLDCEEWDARSLSNESNPLQKDRIATLAMELAWCIGYNRQLSSLSVNLNE</sequence>
<evidence type="ECO:0000313" key="6">
    <source>
        <dbReference type="Proteomes" id="UP000034407"/>
    </source>
</evidence>
<comment type="caution">
    <text evidence="5">The sequence shown here is derived from an EMBL/GenBank/DDBJ whole genome shotgun (WGS) entry which is preliminary data.</text>
</comment>
<dbReference type="GO" id="GO:0005829">
    <property type="term" value="C:cytosol"/>
    <property type="evidence" value="ECO:0007669"/>
    <property type="project" value="TreeGrafter"/>
</dbReference>
<dbReference type="PANTHER" id="PTHR43691">
    <property type="entry name" value="URIDINE PHOSPHORYLASE"/>
    <property type="match status" value="1"/>
</dbReference>
<dbReference type="Pfam" id="PF01048">
    <property type="entry name" value="PNP_UDP_1"/>
    <property type="match status" value="1"/>
</dbReference>
<evidence type="ECO:0000256" key="1">
    <source>
        <dbReference type="ARBA" id="ARBA00011888"/>
    </source>
</evidence>
<reference evidence="5 6" key="1">
    <citation type="submission" date="2015-04" db="EMBL/GenBank/DDBJ databases">
        <title>Microcin producing Clostridium sp. JC272T.</title>
        <authorList>
            <person name="Jyothsna T."/>
            <person name="Sasikala C."/>
            <person name="Ramana C."/>
        </authorList>
    </citation>
    <scope>NUCLEOTIDE SEQUENCE [LARGE SCALE GENOMIC DNA]</scope>
    <source>
        <strain evidence="5 6">JC272</strain>
    </source>
</reference>
<dbReference type="AlphaFoldDB" id="A0A0M3DCL3"/>
<dbReference type="GO" id="GO:0004850">
    <property type="term" value="F:uridine phosphorylase activity"/>
    <property type="evidence" value="ECO:0007669"/>
    <property type="project" value="UniProtKB-EC"/>
</dbReference>
<dbReference type="Gene3D" id="3.40.50.1580">
    <property type="entry name" value="Nucleoside phosphorylase domain"/>
    <property type="match status" value="1"/>
</dbReference>
<dbReference type="SUPFAM" id="SSF53167">
    <property type="entry name" value="Purine and uridine phosphorylases"/>
    <property type="match status" value="1"/>
</dbReference>
<evidence type="ECO:0000256" key="2">
    <source>
        <dbReference type="ARBA" id="ARBA00021980"/>
    </source>
</evidence>
<dbReference type="PANTHER" id="PTHR43691:SF11">
    <property type="entry name" value="FI09636P-RELATED"/>
    <property type="match status" value="1"/>
</dbReference>
<dbReference type="InterPro" id="IPR000845">
    <property type="entry name" value="Nucleoside_phosphorylase_d"/>
</dbReference>
<dbReference type="Proteomes" id="UP000034407">
    <property type="component" value="Unassembled WGS sequence"/>
</dbReference>
<evidence type="ECO:0000256" key="3">
    <source>
        <dbReference type="ARBA" id="ARBA00048447"/>
    </source>
</evidence>
<dbReference type="EMBL" id="LBBT01000360">
    <property type="protein sequence ID" value="KKX99870.1"/>
    <property type="molecule type" value="Genomic_DNA"/>
</dbReference>
<dbReference type="CDD" id="cd09007">
    <property type="entry name" value="NP-I_spr0068"/>
    <property type="match status" value="1"/>
</dbReference>
<name>A0A0M3DCL3_9FIRM</name>
<proteinExistence type="predicted"/>
<protein>
    <recommendedName>
        <fullName evidence="2">Uridine phosphorylase</fullName>
        <ecNumber evidence="1">2.4.2.3</ecNumber>
    </recommendedName>
</protein>
<dbReference type="OrthoDB" id="7945729at2"/>
<dbReference type="RefSeq" id="WP_046824402.1">
    <property type="nucleotide sequence ID" value="NZ_LBBT01000360.1"/>
</dbReference>
<evidence type="ECO:0000313" key="5">
    <source>
        <dbReference type="EMBL" id="KKX99870.1"/>
    </source>
</evidence>
<gene>
    <name evidence="5" type="ORF">VN21_17510</name>
</gene>
<organism evidence="5 6">
    <name type="scientific">Paraclostridium benzoelyticum</name>
    <dbReference type="NCBI Taxonomy" id="1629550"/>
    <lineage>
        <taxon>Bacteria</taxon>
        <taxon>Bacillati</taxon>
        <taxon>Bacillota</taxon>
        <taxon>Clostridia</taxon>
        <taxon>Peptostreptococcales</taxon>
        <taxon>Peptostreptococcaceae</taxon>
        <taxon>Paraclostridium</taxon>
    </lineage>
</organism>
<dbReference type="EC" id="2.4.2.3" evidence="1"/>
<accession>A0A0M3DCL3</accession>
<keyword evidence="6" id="KW-1185">Reference proteome</keyword>
<comment type="catalytic activity">
    <reaction evidence="3">
        <text>uridine + phosphate = alpha-D-ribose 1-phosphate + uracil</text>
        <dbReference type="Rhea" id="RHEA:24388"/>
        <dbReference type="ChEBI" id="CHEBI:16704"/>
        <dbReference type="ChEBI" id="CHEBI:17568"/>
        <dbReference type="ChEBI" id="CHEBI:43474"/>
        <dbReference type="ChEBI" id="CHEBI:57720"/>
        <dbReference type="EC" id="2.4.2.3"/>
    </reaction>
</comment>
<dbReference type="InterPro" id="IPR035994">
    <property type="entry name" value="Nucleoside_phosphorylase_sf"/>
</dbReference>